<dbReference type="GO" id="GO:0009089">
    <property type="term" value="P:lysine biosynthetic process via diaminopimelate"/>
    <property type="evidence" value="ECO:0007669"/>
    <property type="project" value="UniProtKB-UniRule"/>
</dbReference>
<comment type="catalytic activity">
    <reaction evidence="8 9">
        <text>(2S,6S)-2,6-diaminopimelate = meso-2,6-diaminopimelate</text>
        <dbReference type="Rhea" id="RHEA:15393"/>
        <dbReference type="ChEBI" id="CHEBI:57609"/>
        <dbReference type="ChEBI" id="CHEBI:57791"/>
        <dbReference type="EC" id="5.1.1.7"/>
    </reaction>
</comment>
<keyword evidence="6 9" id="KW-0457">Lysine biosynthesis</keyword>
<dbReference type="Pfam" id="PF01678">
    <property type="entry name" value="DAP_epimerase"/>
    <property type="match status" value="2"/>
</dbReference>
<dbReference type="EMBL" id="SMAB01000001">
    <property type="protein sequence ID" value="TCS84369.1"/>
    <property type="molecule type" value="Genomic_DNA"/>
</dbReference>
<feature type="site" description="Could be important to modulate the pK values of the two catalytic cysteine residues" evidence="9">
    <location>
        <position position="211"/>
    </location>
</feature>
<dbReference type="OrthoDB" id="9805408at2"/>
<dbReference type="PANTHER" id="PTHR31689">
    <property type="entry name" value="DIAMINOPIMELATE EPIMERASE, CHLOROPLASTIC"/>
    <property type="match status" value="1"/>
</dbReference>
<evidence type="ECO:0000313" key="12">
    <source>
        <dbReference type="Proteomes" id="UP000295788"/>
    </source>
</evidence>
<organism evidence="11 12">
    <name type="scientific">Tepidibacillus fermentans</name>
    <dbReference type="NCBI Taxonomy" id="1281767"/>
    <lineage>
        <taxon>Bacteria</taxon>
        <taxon>Bacillati</taxon>
        <taxon>Bacillota</taxon>
        <taxon>Bacilli</taxon>
        <taxon>Bacillales</taxon>
        <taxon>Bacillaceae</taxon>
        <taxon>Tepidibacillus</taxon>
    </lineage>
</organism>
<feature type="binding site" evidence="9">
    <location>
        <position position="160"/>
    </location>
    <ligand>
        <name>substrate</name>
    </ligand>
</feature>
<dbReference type="HAMAP" id="MF_00197">
    <property type="entry name" value="DAP_epimerase"/>
    <property type="match status" value="1"/>
</dbReference>
<dbReference type="PANTHER" id="PTHR31689:SF0">
    <property type="entry name" value="DIAMINOPIMELATE EPIMERASE"/>
    <property type="match status" value="1"/>
</dbReference>
<dbReference type="EC" id="5.1.1.7" evidence="3 9"/>
<dbReference type="FunFam" id="3.10.310.10:FF:000001">
    <property type="entry name" value="Diaminopimelate epimerase"/>
    <property type="match status" value="1"/>
</dbReference>
<evidence type="ECO:0000256" key="3">
    <source>
        <dbReference type="ARBA" id="ARBA00013080"/>
    </source>
</evidence>
<comment type="subunit">
    <text evidence="9">Homodimer.</text>
</comment>
<reference evidence="11 12" key="1">
    <citation type="submission" date="2019-03" db="EMBL/GenBank/DDBJ databases">
        <title>Genomic Encyclopedia of Type Strains, Phase IV (KMG-IV): sequencing the most valuable type-strain genomes for metagenomic binning, comparative biology and taxonomic classification.</title>
        <authorList>
            <person name="Goeker M."/>
        </authorList>
    </citation>
    <scope>NUCLEOTIDE SEQUENCE [LARGE SCALE GENOMIC DNA]</scope>
    <source>
        <strain evidence="11 12">DSM 23802</strain>
    </source>
</reference>
<feature type="binding site" evidence="9">
    <location>
        <begin position="72"/>
        <end position="73"/>
    </location>
    <ligand>
        <name>substrate</name>
    </ligand>
</feature>
<evidence type="ECO:0000256" key="8">
    <source>
        <dbReference type="ARBA" id="ARBA00051712"/>
    </source>
</evidence>
<feature type="site" description="Could be important to modulate the pK values of the two catalytic cysteine residues" evidence="9">
    <location>
        <position position="162"/>
    </location>
</feature>
<comment type="caution">
    <text evidence="9">Lacks conserved residue(s) required for the propagation of feature annotation.</text>
</comment>
<name>A0A4V2UT63_9BACI</name>
<comment type="subcellular location">
    <subcellularLocation>
        <location evidence="9">Cytoplasm</location>
    </subcellularLocation>
</comment>
<feature type="active site" evidence="10">
    <location>
        <position position="71"/>
    </location>
</feature>
<protein>
    <recommendedName>
        <fullName evidence="3 9">Diaminopimelate epimerase</fullName>
        <shortName evidence="9">DAP epimerase</shortName>
        <ecNumber evidence="3 9">5.1.1.7</ecNumber>
    </recommendedName>
    <alternativeName>
        <fullName evidence="9">PLP-independent amino acid racemase</fullName>
    </alternativeName>
</protein>
<dbReference type="AlphaFoldDB" id="A0A4V2UT63"/>
<evidence type="ECO:0000256" key="2">
    <source>
        <dbReference type="ARBA" id="ARBA00010219"/>
    </source>
</evidence>
<feature type="binding site" evidence="9">
    <location>
        <position position="193"/>
    </location>
    <ligand>
        <name>substrate</name>
    </ligand>
</feature>
<evidence type="ECO:0000256" key="10">
    <source>
        <dbReference type="PROSITE-ProRule" id="PRU10125"/>
    </source>
</evidence>
<evidence type="ECO:0000256" key="6">
    <source>
        <dbReference type="ARBA" id="ARBA00023154"/>
    </source>
</evidence>
<keyword evidence="12" id="KW-1185">Reference proteome</keyword>
<keyword evidence="7 9" id="KW-0413">Isomerase</keyword>
<dbReference type="InterPro" id="IPR018510">
    <property type="entry name" value="DAP_epimerase_AS"/>
</dbReference>
<dbReference type="NCBIfam" id="TIGR00652">
    <property type="entry name" value="DapF"/>
    <property type="match status" value="1"/>
</dbReference>
<dbReference type="SUPFAM" id="SSF54506">
    <property type="entry name" value="Diaminopimelate epimerase-like"/>
    <property type="match status" value="2"/>
</dbReference>
<evidence type="ECO:0000256" key="1">
    <source>
        <dbReference type="ARBA" id="ARBA00005196"/>
    </source>
</evidence>
<feature type="binding site" evidence="9">
    <location>
        <position position="62"/>
    </location>
    <ligand>
        <name>substrate</name>
    </ligand>
</feature>
<evidence type="ECO:0000256" key="7">
    <source>
        <dbReference type="ARBA" id="ARBA00023235"/>
    </source>
</evidence>
<feature type="active site" description="Proton acceptor" evidence="9">
    <location>
        <position position="220"/>
    </location>
</feature>
<evidence type="ECO:0000256" key="4">
    <source>
        <dbReference type="ARBA" id="ARBA00022490"/>
    </source>
</evidence>
<dbReference type="GO" id="GO:0008837">
    <property type="term" value="F:diaminopimelate epimerase activity"/>
    <property type="evidence" value="ECO:0007669"/>
    <property type="project" value="UniProtKB-UniRule"/>
</dbReference>
<sequence length="280" mass="31021">MEFTKMHGLGNDFVVVAHFEDVPKAVNQLAIDICNRNFGVGADGLVFILPSDKADVRMRIFNADGTEAEQCGNAIRCVAKYVYDHKIKEKDKLSVETLAGIQHVKLHIENDLVSTVEVDMGEPILKGDLVPTAIDDPEVVNRPIEVDGMKFYFTAVSMGNPHAVIYVENAPDFDVEKWGPKLETHPLFPKKTNVEFVTVKNEHEVEMRVWERGVGQTLACGTGACATGVASVLTGQTSRDVTVRLKGGDLKVYWNKEDNHVYMTGEAKEVFKGTWLGEVK</sequence>
<dbReference type="Gene3D" id="3.10.310.10">
    <property type="entry name" value="Diaminopimelate Epimerase, Chain A, domain 1"/>
    <property type="match status" value="2"/>
</dbReference>
<accession>A0A4V2UT63</accession>
<dbReference type="UniPathway" id="UPA00034">
    <property type="reaction ID" value="UER00025"/>
</dbReference>
<dbReference type="PROSITE" id="PS01326">
    <property type="entry name" value="DAP_EPIMERASE"/>
    <property type="match status" value="1"/>
</dbReference>
<proteinExistence type="inferred from homology"/>
<evidence type="ECO:0000256" key="5">
    <source>
        <dbReference type="ARBA" id="ARBA00022605"/>
    </source>
</evidence>
<evidence type="ECO:0000313" key="11">
    <source>
        <dbReference type="EMBL" id="TCS84369.1"/>
    </source>
</evidence>
<gene>
    <name evidence="9" type="primary">dapF</name>
    <name evidence="11" type="ORF">EDD72_10130</name>
</gene>
<comment type="similarity">
    <text evidence="2 9">Belongs to the diaminopimelate epimerase family.</text>
</comment>
<dbReference type="RefSeq" id="WP_132766613.1">
    <property type="nucleotide sequence ID" value="NZ_SMAB01000001.1"/>
</dbReference>
<comment type="function">
    <text evidence="9">Catalyzes the stereoinversion of LL-2,6-diaminopimelate (L,L-DAP) to meso-diaminopimelate (meso-DAP), a precursor of L-lysine and an essential component of the bacterial peptidoglycan.</text>
</comment>
<comment type="pathway">
    <text evidence="1 9">Amino-acid biosynthesis; L-lysine biosynthesis via DAP pathway; DL-2,6-diaminopimelate from LL-2,6-diaminopimelate: step 1/1.</text>
</comment>
<dbReference type="GO" id="GO:0005829">
    <property type="term" value="C:cytosol"/>
    <property type="evidence" value="ECO:0007669"/>
    <property type="project" value="TreeGrafter"/>
</dbReference>
<comment type="caution">
    <text evidence="11">The sequence shown here is derived from an EMBL/GenBank/DDBJ whole genome shotgun (WGS) entry which is preliminary data.</text>
</comment>
<feature type="binding site" evidence="9">
    <location>
        <begin position="211"/>
        <end position="212"/>
    </location>
    <ligand>
        <name>substrate</name>
    </ligand>
</feature>
<keyword evidence="4 9" id="KW-0963">Cytoplasm</keyword>
<feature type="active site" description="Proton donor" evidence="9">
    <location>
        <position position="71"/>
    </location>
</feature>
<evidence type="ECO:0000256" key="9">
    <source>
        <dbReference type="HAMAP-Rule" id="MF_00197"/>
    </source>
</evidence>
<dbReference type="Proteomes" id="UP000295788">
    <property type="component" value="Unassembled WGS sequence"/>
</dbReference>
<dbReference type="InterPro" id="IPR001653">
    <property type="entry name" value="DAP_epimerase_DapF"/>
</dbReference>
<feature type="binding site" evidence="9">
    <location>
        <position position="11"/>
    </location>
    <ligand>
        <name>substrate</name>
    </ligand>
</feature>
<feature type="binding site" evidence="9">
    <location>
        <begin position="221"/>
        <end position="222"/>
    </location>
    <ligand>
        <name>substrate</name>
    </ligand>
</feature>
<keyword evidence="5 9" id="KW-0028">Amino-acid biosynthesis</keyword>